<dbReference type="EMBL" id="AWTC01000021">
    <property type="protein sequence ID" value="EST10540.1"/>
    <property type="molecule type" value="Genomic_DNA"/>
</dbReference>
<evidence type="ECO:0000256" key="3">
    <source>
        <dbReference type="ARBA" id="ARBA00022598"/>
    </source>
</evidence>
<dbReference type="PANTHER" id="PTHR21299:SF1">
    <property type="entry name" value="PANTOATE--BETA-ALANINE LIGASE"/>
    <property type="match status" value="1"/>
</dbReference>
<evidence type="ECO:0000256" key="8">
    <source>
        <dbReference type="HAMAP-Rule" id="MF_00158"/>
    </source>
</evidence>
<evidence type="ECO:0000256" key="2">
    <source>
        <dbReference type="ARBA" id="ARBA00009256"/>
    </source>
</evidence>
<evidence type="ECO:0000256" key="4">
    <source>
        <dbReference type="ARBA" id="ARBA00022655"/>
    </source>
</evidence>
<dbReference type="GO" id="GO:0015940">
    <property type="term" value="P:pantothenate biosynthetic process"/>
    <property type="evidence" value="ECO:0007669"/>
    <property type="project" value="UniProtKB-UniRule"/>
</dbReference>
<comment type="function">
    <text evidence="8">Catalyzes the condensation of pantoate with beta-alanine in an ATP-dependent reaction via a pantoyl-adenylate intermediate.</text>
</comment>
<name>V6IUC4_9BACL</name>
<comment type="similarity">
    <text evidence="2 8">Belongs to the pantothenate synthetase family.</text>
</comment>
<dbReference type="SUPFAM" id="SSF52374">
    <property type="entry name" value="Nucleotidylyl transferase"/>
    <property type="match status" value="1"/>
</dbReference>
<dbReference type="Gene3D" id="3.40.50.620">
    <property type="entry name" value="HUPs"/>
    <property type="match status" value="1"/>
</dbReference>
<keyword evidence="10" id="KW-1185">Reference proteome</keyword>
<comment type="catalytic activity">
    <reaction evidence="7 8">
        <text>(R)-pantoate + beta-alanine + ATP = (R)-pantothenate + AMP + diphosphate + H(+)</text>
        <dbReference type="Rhea" id="RHEA:10912"/>
        <dbReference type="ChEBI" id="CHEBI:15378"/>
        <dbReference type="ChEBI" id="CHEBI:15980"/>
        <dbReference type="ChEBI" id="CHEBI:29032"/>
        <dbReference type="ChEBI" id="CHEBI:30616"/>
        <dbReference type="ChEBI" id="CHEBI:33019"/>
        <dbReference type="ChEBI" id="CHEBI:57966"/>
        <dbReference type="ChEBI" id="CHEBI:456215"/>
        <dbReference type="EC" id="6.3.2.1"/>
    </reaction>
</comment>
<dbReference type="RefSeq" id="WP_023511518.1">
    <property type="nucleotide sequence ID" value="NZ_AWTC01000021.1"/>
</dbReference>
<protein>
    <recommendedName>
        <fullName evidence="8">Pantothenate synthetase</fullName>
        <shortName evidence="8">PS</shortName>
        <ecNumber evidence="8">6.3.2.1</ecNumber>
    </recommendedName>
    <alternativeName>
        <fullName evidence="8">Pantoate--beta-alanine ligase</fullName>
    </alternativeName>
    <alternativeName>
        <fullName evidence="8">Pantoate-activating enzyme</fullName>
    </alternativeName>
</protein>
<comment type="miscellaneous">
    <text evidence="8">The reaction proceeds by a bi uni uni bi ping pong mechanism.</text>
</comment>
<dbReference type="InterPro" id="IPR003721">
    <property type="entry name" value="Pantoate_ligase"/>
</dbReference>
<dbReference type="Pfam" id="PF02569">
    <property type="entry name" value="Pantoate_ligase"/>
    <property type="match status" value="1"/>
</dbReference>
<dbReference type="PATRIC" id="fig|1395513.3.peg.3364"/>
<evidence type="ECO:0000313" key="9">
    <source>
        <dbReference type="EMBL" id="EST10540.1"/>
    </source>
</evidence>
<comment type="pathway">
    <text evidence="1 8">Cofactor biosynthesis; (R)-pantothenate biosynthesis; (R)-pantothenate from (R)-pantoate and beta-alanine: step 1/1.</text>
</comment>
<evidence type="ECO:0000256" key="5">
    <source>
        <dbReference type="ARBA" id="ARBA00022741"/>
    </source>
</evidence>
<keyword evidence="6 8" id="KW-0067">ATP-binding</keyword>
<dbReference type="STRING" id="1395513.P343_16590"/>
<feature type="active site" description="Proton donor" evidence="8">
    <location>
        <position position="45"/>
    </location>
</feature>
<proteinExistence type="inferred from homology"/>
<comment type="caution">
    <text evidence="9">The sequence shown here is derived from an EMBL/GenBank/DDBJ whole genome shotgun (WGS) entry which is preliminary data.</text>
</comment>
<dbReference type="PANTHER" id="PTHR21299">
    <property type="entry name" value="CYTIDYLATE KINASE/PANTOATE-BETA-ALANINE LIGASE"/>
    <property type="match status" value="1"/>
</dbReference>
<feature type="binding site" evidence="8">
    <location>
        <begin position="155"/>
        <end position="158"/>
    </location>
    <ligand>
        <name>ATP</name>
        <dbReference type="ChEBI" id="CHEBI:30616"/>
    </ligand>
</feature>
<sequence>MKVAVAKRMLCISSPAEMTQYVREQKKLGKTIGFIPTMGYLHEGHASLFAKAAESSDCVIASCFVNPTQFGERDDYVNYPKDQAHDIQLAEKSGIHALFLPSAETIYPNGEQITVKVNAKTNVLCGKSRPGHFDGVATVLTKLFTIIQPDHVYFGMKDAQQVAIVGSLITSFHFPIKLIACPIVREEDGLAKSSRNVRLSSQERAEAPELFKGLQSGLTKLKTGERDFAQVIETVETYYKTHLKLGIVDYVDVLNYPDLKRNAPVISGRVIIACAVRFDQARLIDNVTMDCEVSAK</sequence>
<dbReference type="UniPathway" id="UPA00028">
    <property type="reaction ID" value="UER00005"/>
</dbReference>
<keyword evidence="5 8" id="KW-0547">Nucleotide-binding</keyword>
<dbReference type="eggNOG" id="COG0414">
    <property type="taxonomic scope" value="Bacteria"/>
</dbReference>
<evidence type="ECO:0000256" key="6">
    <source>
        <dbReference type="ARBA" id="ARBA00022840"/>
    </source>
</evidence>
<dbReference type="HAMAP" id="MF_00158">
    <property type="entry name" value="PanC"/>
    <property type="match status" value="1"/>
</dbReference>
<feature type="binding site" evidence="8">
    <location>
        <begin position="192"/>
        <end position="195"/>
    </location>
    <ligand>
        <name>ATP</name>
        <dbReference type="ChEBI" id="CHEBI:30616"/>
    </ligand>
</feature>
<dbReference type="AlphaFoldDB" id="V6IUC4"/>
<dbReference type="GO" id="GO:0005829">
    <property type="term" value="C:cytosol"/>
    <property type="evidence" value="ECO:0007669"/>
    <property type="project" value="TreeGrafter"/>
</dbReference>
<comment type="subcellular location">
    <subcellularLocation>
        <location evidence="8">Cytoplasm</location>
    </subcellularLocation>
</comment>
<comment type="subunit">
    <text evidence="8">Homodimer.</text>
</comment>
<feature type="binding site" evidence="8">
    <location>
        <position position="161"/>
    </location>
    <ligand>
        <name>(R)-pantoate</name>
        <dbReference type="ChEBI" id="CHEBI:15980"/>
    </ligand>
</feature>
<feature type="binding site" evidence="8">
    <location>
        <position position="69"/>
    </location>
    <ligand>
        <name>(R)-pantoate</name>
        <dbReference type="ChEBI" id="CHEBI:15980"/>
    </ligand>
</feature>
<feature type="binding site" evidence="8">
    <location>
        <position position="184"/>
    </location>
    <ligand>
        <name>ATP</name>
        <dbReference type="ChEBI" id="CHEBI:30616"/>
    </ligand>
</feature>
<organism evidence="9 10">
    <name type="scientific">Sporolactobacillus laevolacticus DSM 442</name>
    <dbReference type="NCBI Taxonomy" id="1395513"/>
    <lineage>
        <taxon>Bacteria</taxon>
        <taxon>Bacillati</taxon>
        <taxon>Bacillota</taxon>
        <taxon>Bacilli</taxon>
        <taxon>Bacillales</taxon>
        <taxon>Sporolactobacillaceae</taxon>
        <taxon>Sporolactobacillus</taxon>
    </lineage>
</organism>
<dbReference type="NCBIfam" id="TIGR00018">
    <property type="entry name" value="panC"/>
    <property type="match status" value="1"/>
</dbReference>
<dbReference type="InterPro" id="IPR014729">
    <property type="entry name" value="Rossmann-like_a/b/a_fold"/>
</dbReference>
<keyword evidence="8" id="KW-0963">Cytoplasm</keyword>
<dbReference type="InterPro" id="IPR042176">
    <property type="entry name" value="Pantoate_ligase_C"/>
</dbReference>
<evidence type="ECO:0000256" key="7">
    <source>
        <dbReference type="ARBA" id="ARBA00048258"/>
    </source>
</evidence>
<evidence type="ECO:0000313" key="10">
    <source>
        <dbReference type="Proteomes" id="UP000018296"/>
    </source>
</evidence>
<dbReference type="Proteomes" id="UP000018296">
    <property type="component" value="Unassembled WGS sequence"/>
</dbReference>
<feature type="binding site" evidence="8">
    <location>
        <position position="69"/>
    </location>
    <ligand>
        <name>beta-alanine</name>
        <dbReference type="ChEBI" id="CHEBI:57966"/>
    </ligand>
</feature>
<dbReference type="CDD" id="cd00560">
    <property type="entry name" value="PanC"/>
    <property type="match status" value="1"/>
</dbReference>
<feature type="binding site" evidence="8">
    <location>
        <begin position="38"/>
        <end position="45"/>
    </location>
    <ligand>
        <name>ATP</name>
        <dbReference type="ChEBI" id="CHEBI:30616"/>
    </ligand>
</feature>
<keyword evidence="3 8" id="KW-0436">Ligase</keyword>
<accession>V6IUC4</accession>
<keyword evidence="4 8" id="KW-0566">Pantothenate biosynthesis</keyword>
<evidence type="ECO:0000256" key="1">
    <source>
        <dbReference type="ARBA" id="ARBA00004990"/>
    </source>
</evidence>
<reference evidence="9 10" key="1">
    <citation type="journal article" date="2013" name="Genome Announc.">
        <title>Genome Sequence of Sporolactobacillus laevolacticus DSM442, an Efficient Polymer-Grade D-Lactate Producer from Agricultural Waste Cottonseed as a Nitrogen Source.</title>
        <authorList>
            <person name="Wang H."/>
            <person name="Wang L."/>
            <person name="Ju J."/>
            <person name="Yu B."/>
            <person name="Ma Y."/>
        </authorList>
    </citation>
    <scope>NUCLEOTIDE SEQUENCE [LARGE SCALE GENOMIC DNA]</scope>
    <source>
        <strain evidence="9 10">DSM 442</strain>
    </source>
</reference>
<dbReference type="GO" id="GO:0005524">
    <property type="term" value="F:ATP binding"/>
    <property type="evidence" value="ECO:0007669"/>
    <property type="project" value="UniProtKB-KW"/>
</dbReference>
<dbReference type="Gene3D" id="3.30.1300.10">
    <property type="entry name" value="Pantoate-beta-alanine ligase, C-terminal domain"/>
    <property type="match status" value="1"/>
</dbReference>
<dbReference type="GO" id="GO:0004592">
    <property type="term" value="F:pantoate-beta-alanine ligase activity"/>
    <property type="evidence" value="ECO:0007669"/>
    <property type="project" value="UniProtKB-UniRule"/>
</dbReference>
<gene>
    <name evidence="8" type="primary">panC</name>
    <name evidence="9" type="ORF">P343_16590</name>
</gene>
<dbReference type="EC" id="6.3.2.1" evidence="8"/>